<dbReference type="AlphaFoldDB" id="A0A5E4C2I7"/>
<feature type="domain" description="Nuclear receptor-binding factor 2 C-terminal" evidence="2">
    <location>
        <begin position="1"/>
        <end position="61"/>
    </location>
</feature>
<reference evidence="3" key="1">
    <citation type="submission" date="2019-04" db="EMBL/GenBank/DDBJ databases">
        <authorList>
            <person name="Alioto T."/>
            <person name="Alioto T."/>
        </authorList>
    </citation>
    <scope>NUCLEOTIDE SEQUENCE [LARGE SCALE GENOMIC DNA]</scope>
</reference>
<feature type="non-terminal residue" evidence="3">
    <location>
        <position position="1"/>
    </location>
</feature>
<proteinExistence type="predicted"/>
<protein>
    <recommendedName>
        <fullName evidence="2">Nuclear receptor-binding factor 2 C-terminal domain-containing protein</fullName>
    </recommendedName>
</protein>
<keyword evidence="4" id="KW-1185">Reference proteome</keyword>
<dbReference type="InterPro" id="IPR015056">
    <property type="entry name" value="NRBF2_C"/>
</dbReference>
<accession>A0A5E4C2I7</accession>
<dbReference type="EMBL" id="CABDUW010000850">
    <property type="protein sequence ID" value="VTJ76025.1"/>
    <property type="molecule type" value="Genomic_DNA"/>
</dbReference>
<dbReference type="PANTHER" id="PTHR14964">
    <property type="entry name" value="NUCLEAR RECEPTOR BINDING FACTOR 2"/>
    <property type="match status" value="1"/>
</dbReference>
<name>A0A5E4C2I7_MARMO</name>
<dbReference type="Proteomes" id="UP000335636">
    <property type="component" value="Unassembled WGS sequence"/>
</dbReference>
<dbReference type="InterPro" id="IPR039679">
    <property type="entry name" value="NRBF2"/>
</dbReference>
<evidence type="ECO:0000259" key="2">
    <source>
        <dbReference type="Pfam" id="PF08961"/>
    </source>
</evidence>
<evidence type="ECO:0000313" key="3">
    <source>
        <dbReference type="EMBL" id="VTJ76025.1"/>
    </source>
</evidence>
<dbReference type="PANTHER" id="PTHR14964:SF2">
    <property type="entry name" value="NUCLEAR RECEPTOR-BINDING FACTOR 2"/>
    <property type="match status" value="1"/>
</dbReference>
<sequence length="80" mass="9036">KSELWSLSPHSDTARSSSTWQKFAANTGKAKNIPIPNLPPLDFPSPQLPLMELSEDFLKGFMNNENGRLLERSEEIQQHS</sequence>
<organism evidence="3 4">
    <name type="scientific">Marmota monax</name>
    <name type="common">Woodchuck</name>
    <dbReference type="NCBI Taxonomy" id="9995"/>
    <lineage>
        <taxon>Eukaryota</taxon>
        <taxon>Metazoa</taxon>
        <taxon>Chordata</taxon>
        <taxon>Craniata</taxon>
        <taxon>Vertebrata</taxon>
        <taxon>Euteleostomi</taxon>
        <taxon>Mammalia</taxon>
        <taxon>Eutheria</taxon>
        <taxon>Euarchontoglires</taxon>
        <taxon>Glires</taxon>
        <taxon>Rodentia</taxon>
        <taxon>Sciuromorpha</taxon>
        <taxon>Sciuridae</taxon>
        <taxon>Xerinae</taxon>
        <taxon>Marmotini</taxon>
        <taxon>Marmota</taxon>
    </lineage>
</organism>
<gene>
    <name evidence="3" type="ORF">MONAX_5E002901</name>
</gene>
<comment type="caution">
    <text evidence="3">The sequence shown here is derived from an EMBL/GenBank/DDBJ whole genome shotgun (WGS) entry which is preliminary data.</text>
</comment>
<evidence type="ECO:0000256" key="1">
    <source>
        <dbReference type="SAM" id="MobiDB-lite"/>
    </source>
</evidence>
<dbReference type="Pfam" id="PF08961">
    <property type="entry name" value="NRBF2"/>
    <property type="match status" value="1"/>
</dbReference>
<feature type="region of interest" description="Disordered" evidence="1">
    <location>
        <begin position="1"/>
        <end position="21"/>
    </location>
</feature>
<evidence type="ECO:0000313" key="4">
    <source>
        <dbReference type="Proteomes" id="UP000335636"/>
    </source>
</evidence>
<dbReference type="GO" id="GO:0006914">
    <property type="term" value="P:autophagy"/>
    <property type="evidence" value="ECO:0007669"/>
    <property type="project" value="InterPro"/>
</dbReference>
<feature type="compositionally biased region" description="Polar residues" evidence="1">
    <location>
        <begin position="8"/>
        <end position="21"/>
    </location>
</feature>